<accession>A0A212EKZ0</accession>
<sequence length="141" mass="15831">MYRQHWALKWLLVDSRSRPGVTAETCDDSFRNSLHEPNCDEEDQLGADRVGRRHTGTRTAAGRRRGAGLVYDKRHTRGGEDWNKLQELQLATDYELLLIQILTYIDAPLSSSGSDLCTHSVAVFPPDDEGLVSKCELTTSL</sequence>
<organism evidence="1 2">
    <name type="scientific">Danaus plexippus plexippus</name>
    <dbReference type="NCBI Taxonomy" id="278856"/>
    <lineage>
        <taxon>Eukaryota</taxon>
        <taxon>Metazoa</taxon>
        <taxon>Ecdysozoa</taxon>
        <taxon>Arthropoda</taxon>
        <taxon>Hexapoda</taxon>
        <taxon>Insecta</taxon>
        <taxon>Pterygota</taxon>
        <taxon>Neoptera</taxon>
        <taxon>Endopterygota</taxon>
        <taxon>Lepidoptera</taxon>
        <taxon>Glossata</taxon>
        <taxon>Ditrysia</taxon>
        <taxon>Papilionoidea</taxon>
        <taxon>Nymphalidae</taxon>
        <taxon>Danainae</taxon>
        <taxon>Danaini</taxon>
        <taxon>Danaina</taxon>
        <taxon>Danaus</taxon>
        <taxon>Danaus</taxon>
    </lineage>
</organism>
<dbReference type="KEGG" id="dpl:KGM_203589"/>
<dbReference type="InParanoid" id="A0A212EKZ0"/>
<evidence type="ECO:0000313" key="1">
    <source>
        <dbReference type="EMBL" id="OWR42128.1"/>
    </source>
</evidence>
<keyword evidence="2" id="KW-1185">Reference proteome</keyword>
<dbReference type="EMBL" id="AGBW02014188">
    <property type="protein sequence ID" value="OWR42128.1"/>
    <property type="molecule type" value="Genomic_DNA"/>
</dbReference>
<comment type="caution">
    <text evidence="1">The sequence shown here is derived from an EMBL/GenBank/DDBJ whole genome shotgun (WGS) entry which is preliminary data.</text>
</comment>
<dbReference type="Proteomes" id="UP000007151">
    <property type="component" value="Unassembled WGS sequence"/>
</dbReference>
<name>A0A212EKZ0_DANPL</name>
<dbReference type="AlphaFoldDB" id="A0A212EKZ0"/>
<protein>
    <submittedName>
        <fullName evidence="1">Uncharacterized protein</fullName>
    </submittedName>
</protein>
<evidence type="ECO:0000313" key="2">
    <source>
        <dbReference type="Proteomes" id="UP000007151"/>
    </source>
</evidence>
<proteinExistence type="predicted"/>
<reference evidence="1 2" key="1">
    <citation type="journal article" date="2011" name="Cell">
        <title>The monarch butterfly genome yields insights into long-distance migration.</title>
        <authorList>
            <person name="Zhan S."/>
            <person name="Merlin C."/>
            <person name="Boore J.L."/>
            <person name="Reppert S.M."/>
        </authorList>
    </citation>
    <scope>NUCLEOTIDE SEQUENCE [LARGE SCALE GENOMIC DNA]</scope>
    <source>
        <strain evidence="1">F-2</strain>
    </source>
</reference>
<gene>
    <name evidence="1" type="ORF">KGM_203589</name>
</gene>